<protein>
    <recommendedName>
        <fullName evidence="2">Glycosyltransferase 2-like domain-containing protein</fullName>
    </recommendedName>
</protein>
<evidence type="ECO:0000313" key="1">
    <source>
        <dbReference type="EMBL" id="SVC06759.1"/>
    </source>
</evidence>
<accession>A0A382J570</accession>
<dbReference type="Gene3D" id="3.90.550.10">
    <property type="entry name" value="Spore Coat Polysaccharide Biosynthesis Protein SpsA, Chain A"/>
    <property type="match status" value="1"/>
</dbReference>
<dbReference type="InterPro" id="IPR029044">
    <property type="entry name" value="Nucleotide-diphossugar_trans"/>
</dbReference>
<dbReference type="AlphaFoldDB" id="A0A382J570"/>
<name>A0A382J570_9ZZZZ</name>
<feature type="non-terminal residue" evidence="1">
    <location>
        <position position="31"/>
    </location>
</feature>
<feature type="non-terminal residue" evidence="1">
    <location>
        <position position="1"/>
    </location>
</feature>
<proteinExistence type="predicted"/>
<evidence type="ECO:0008006" key="2">
    <source>
        <dbReference type="Google" id="ProtNLM"/>
    </source>
</evidence>
<reference evidence="1" key="1">
    <citation type="submission" date="2018-05" db="EMBL/GenBank/DDBJ databases">
        <authorList>
            <person name="Lanie J.A."/>
            <person name="Ng W.-L."/>
            <person name="Kazmierczak K.M."/>
            <person name="Andrzejewski T.M."/>
            <person name="Davidsen T.M."/>
            <person name="Wayne K.J."/>
            <person name="Tettelin H."/>
            <person name="Glass J.I."/>
            <person name="Rusch D."/>
            <person name="Podicherti R."/>
            <person name="Tsui H.-C.T."/>
            <person name="Winkler M.E."/>
        </authorList>
    </citation>
    <scope>NUCLEOTIDE SEQUENCE</scope>
</reference>
<dbReference type="EMBL" id="UINC01071669">
    <property type="protein sequence ID" value="SVC06759.1"/>
    <property type="molecule type" value="Genomic_DNA"/>
</dbReference>
<dbReference type="SUPFAM" id="SSF53448">
    <property type="entry name" value="Nucleotide-diphospho-sugar transferases"/>
    <property type="match status" value="1"/>
</dbReference>
<gene>
    <name evidence="1" type="ORF">METZ01_LOCUS259613</name>
</gene>
<organism evidence="1">
    <name type="scientific">marine metagenome</name>
    <dbReference type="NCBI Taxonomy" id="408172"/>
    <lineage>
        <taxon>unclassified sequences</taxon>
        <taxon>metagenomes</taxon>
        <taxon>ecological metagenomes</taxon>
    </lineage>
</organism>
<sequence>VKISESQPLVSIVIPHWNNYPILEECLESLK</sequence>